<gene>
    <name evidence="2" type="primary">g9061</name>
    <name evidence="2" type="ORF">VP750_LOCUS8125</name>
</gene>
<evidence type="ECO:0000256" key="1">
    <source>
        <dbReference type="SAM" id="MobiDB-lite"/>
    </source>
</evidence>
<name>A0ABP1G1Y9_9CHLO</name>
<feature type="region of interest" description="Disordered" evidence="1">
    <location>
        <begin position="58"/>
        <end position="87"/>
    </location>
</feature>
<dbReference type="Proteomes" id="UP001497392">
    <property type="component" value="Unassembled WGS sequence"/>
</dbReference>
<dbReference type="EMBL" id="CAXHTA020000016">
    <property type="protein sequence ID" value="CAL5226219.1"/>
    <property type="molecule type" value="Genomic_DNA"/>
</dbReference>
<proteinExistence type="predicted"/>
<reference evidence="2 3" key="1">
    <citation type="submission" date="2024-06" db="EMBL/GenBank/DDBJ databases">
        <authorList>
            <person name="Kraege A."/>
            <person name="Thomma B."/>
        </authorList>
    </citation>
    <scope>NUCLEOTIDE SEQUENCE [LARGE SCALE GENOMIC DNA]</scope>
</reference>
<protein>
    <submittedName>
        <fullName evidence="2">G9061 protein</fullName>
    </submittedName>
</protein>
<evidence type="ECO:0000313" key="3">
    <source>
        <dbReference type="Proteomes" id="UP001497392"/>
    </source>
</evidence>
<comment type="caution">
    <text evidence="2">The sequence shown here is derived from an EMBL/GenBank/DDBJ whole genome shotgun (WGS) entry which is preliminary data.</text>
</comment>
<accession>A0ABP1G1Y9</accession>
<keyword evidence="3" id="KW-1185">Reference proteome</keyword>
<evidence type="ECO:0000313" key="2">
    <source>
        <dbReference type="EMBL" id="CAL5226219.1"/>
    </source>
</evidence>
<sequence>MAKQATAIGTDLGTTYRLVDNFREVTTVSDRNSNSGEHATLPAACGCFLQQAKEGLAAAAGTAEKGSQSRRPPSSHAGAAHAVKPGTVRDMVNALNQAAREEAERKQTVSVLPVTHLLCLM</sequence>
<organism evidence="2 3">
    <name type="scientific">Coccomyxa viridis</name>
    <dbReference type="NCBI Taxonomy" id="1274662"/>
    <lineage>
        <taxon>Eukaryota</taxon>
        <taxon>Viridiplantae</taxon>
        <taxon>Chlorophyta</taxon>
        <taxon>core chlorophytes</taxon>
        <taxon>Trebouxiophyceae</taxon>
        <taxon>Trebouxiophyceae incertae sedis</taxon>
        <taxon>Coccomyxaceae</taxon>
        <taxon>Coccomyxa</taxon>
    </lineage>
</organism>